<dbReference type="Proteomes" id="UP000233020">
    <property type="component" value="Unplaced"/>
</dbReference>
<evidence type="ECO:0000256" key="11">
    <source>
        <dbReference type="ARBA" id="ARBA00030608"/>
    </source>
</evidence>
<evidence type="ECO:0000256" key="2">
    <source>
        <dbReference type="ARBA" id="ARBA00004292"/>
    </source>
</evidence>
<reference evidence="13" key="1">
    <citation type="submission" date="2025-08" db="UniProtKB">
        <authorList>
            <consortium name="Ensembl"/>
        </authorList>
    </citation>
    <scope>IDENTIFICATION</scope>
</reference>
<keyword evidence="6" id="KW-0812">Transmembrane</keyword>
<reference evidence="13" key="2">
    <citation type="submission" date="2025-09" db="UniProtKB">
        <authorList>
            <consortium name="Ensembl"/>
        </authorList>
    </citation>
    <scope>IDENTIFICATION</scope>
</reference>
<evidence type="ECO:0000256" key="1">
    <source>
        <dbReference type="ARBA" id="ARBA00003195"/>
    </source>
</evidence>
<dbReference type="AlphaFoldDB" id="A0A2K5ELS6"/>
<evidence type="ECO:0000256" key="6">
    <source>
        <dbReference type="ARBA" id="ARBA00022692"/>
    </source>
</evidence>
<evidence type="ECO:0000256" key="8">
    <source>
        <dbReference type="ARBA" id="ARBA00022989"/>
    </source>
</evidence>
<dbReference type="Ensembl" id="ENSANAT00000052208.1">
    <property type="protein sequence ID" value="ENSANAP00000034144.1"/>
    <property type="gene ID" value="ENSANAG00000034722.1"/>
</dbReference>
<dbReference type="GeneID" id="105706020"/>
<dbReference type="OrthoDB" id="1913277at2759"/>
<dbReference type="PANTHER" id="PTHR21382:SF1">
    <property type="entry name" value="NADH DEHYDROGENASE [UBIQUINONE] 1 ALPHA SUBCOMPLEX SUBUNIT 11"/>
    <property type="match status" value="1"/>
</dbReference>
<comment type="function">
    <text evidence="1">Accessory subunit of the mitochondrial membrane respiratory chain NADH dehydrogenase (Complex I), that is believed not to be involved in catalysis. Complex I functions in the transfer of electrons from NADH to the respiratory chain. The immediate electron acceptor for the enzyme is believed to be ubiquinone.</text>
</comment>
<evidence type="ECO:0000313" key="13">
    <source>
        <dbReference type="Ensembl" id="ENSANAP00000034144.1"/>
    </source>
</evidence>
<gene>
    <name evidence="13" type="primary">NDUFA11</name>
</gene>
<dbReference type="RefSeq" id="XP_012291503.1">
    <property type="nucleotide sequence ID" value="XM_012436080.2"/>
</dbReference>
<dbReference type="STRING" id="37293.ENSANAP00000034144"/>
<keyword evidence="8" id="KW-1133">Transmembrane helix</keyword>
<keyword evidence="10" id="KW-0472">Membrane</keyword>
<dbReference type="CTD" id="126328"/>
<dbReference type="GO" id="GO:0006120">
    <property type="term" value="P:mitochondrial electron transport, NADH to ubiquinone"/>
    <property type="evidence" value="ECO:0007669"/>
    <property type="project" value="InterPro"/>
</dbReference>
<organism evidence="13 14">
    <name type="scientific">Aotus nancymaae</name>
    <name type="common">Ma's night monkey</name>
    <dbReference type="NCBI Taxonomy" id="37293"/>
    <lineage>
        <taxon>Eukaryota</taxon>
        <taxon>Metazoa</taxon>
        <taxon>Chordata</taxon>
        <taxon>Craniata</taxon>
        <taxon>Vertebrata</taxon>
        <taxon>Euteleostomi</taxon>
        <taxon>Mammalia</taxon>
        <taxon>Eutheria</taxon>
        <taxon>Euarchontoglires</taxon>
        <taxon>Primates</taxon>
        <taxon>Haplorrhini</taxon>
        <taxon>Platyrrhini</taxon>
        <taxon>Aotidae</taxon>
        <taxon>Aotus</taxon>
    </lineage>
</organism>
<evidence type="ECO:0000256" key="5">
    <source>
        <dbReference type="ARBA" id="ARBA00018191"/>
    </source>
</evidence>
<comment type="subunit">
    <text evidence="4">Complex I is composed of 45 different subunits.</text>
</comment>
<evidence type="ECO:0000256" key="4">
    <source>
        <dbReference type="ARBA" id="ARBA00011533"/>
    </source>
</evidence>
<dbReference type="InterPro" id="IPR039205">
    <property type="entry name" value="NDUFA11"/>
</dbReference>
<dbReference type="PANTHER" id="PTHR21382">
    <property type="entry name" value="NADH-UBIQUINONE OXIDOREDUCTASE SUBUNIT"/>
    <property type="match status" value="1"/>
</dbReference>
<protein>
    <recommendedName>
        <fullName evidence="5">NADH dehydrogenase [ubiquinone] 1 alpha subcomplex subunit 11</fullName>
    </recommendedName>
    <alternativeName>
        <fullName evidence="11">Complex I-B14.7</fullName>
    </alternativeName>
    <alternativeName>
        <fullName evidence="12">NADH-ubiquinone oxidoreductase subunit B14.7</fullName>
    </alternativeName>
</protein>
<keyword evidence="14" id="KW-1185">Reference proteome</keyword>
<evidence type="ECO:0000256" key="3">
    <source>
        <dbReference type="ARBA" id="ARBA00008699"/>
    </source>
</evidence>
<evidence type="ECO:0000256" key="9">
    <source>
        <dbReference type="ARBA" id="ARBA00023128"/>
    </source>
</evidence>
<dbReference type="GO" id="GO:0005743">
    <property type="term" value="C:mitochondrial inner membrane"/>
    <property type="evidence" value="ECO:0007669"/>
    <property type="project" value="UniProtKB-SubCell"/>
</dbReference>
<sequence length="141" mass="14861">MAPRIMSQFWDIPDGTDCHRKAVSTTATGTVVGGTAAAYSVTLNPANNFLDGALRAGRYTFTGAAVGAVFGLTSCVAAQLRQKPDDPLNYFLGGCAGGLTVGSRVRNYEVGAACCVYFGIAAALFKMGRLEGWELFPKPRE</sequence>
<evidence type="ECO:0000256" key="10">
    <source>
        <dbReference type="ARBA" id="ARBA00023136"/>
    </source>
</evidence>
<name>A0A2K5ELS6_AOTNA</name>
<dbReference type="OMA" id="SIEQGWE"/>
<keyword evidence="9" id="KW-0496">Mitochondrion</keyword>
<proteinExistence type="inferred from homology"/>
<evidence type="ECO:0000256" key="12">
    <source>
        <dbReference type="ARBA" id="ARBA00031497"/>
    </source>
</evidence>
<evidence type="ECO:0000313" key="14">
    <source>
        <dbReference type="Proteomes" id="UP000233020"/>
    </source>
</evidence>
<evidence type="ECO:0000256" key="7">
    <source>
        <dbReference type="ARBA" id="ARBA00022792"/>
    </source>
</evidence>
<comment type="similarity">
    <text evidence="3">Belongs to the complex I NDUFA11 subunit family.</text>
</comment>
<comment type="subcellular location">
    <subcellularLocation>
        <location evidence="2">Mitochondrion inner membrane</location>
        <topology evidence="2">Multi-pass membrane protein</topology>
        <orientation evidence="2">Matrix side</orientation>
    </subcellularLocation>
</comment>
<dbReference type="GO" id="GO:0045271">
    <property type="term" value="C:respiratory chain complex I"/>
    <property type="evidence" value="ECO:0007669"/>
    <property type="project" value="Ensembl"/>
</dbReference>
<accession>A0A2K5ELS6</accession>
<keyword evidence="7" id="KW-0999">Mitochondrion inner membrane</keyword>
<dbReference type="GeneTree" id="ENSGT00390000012434"/>
<dbReference type="KEGG" id="anan:105706020"/>